<dbReference type="KEGG" id="vg:26516047"/>
<reference evidence="1 2" key="1">
    <citation type="journal article" date="2015" name="PLoS ONE">
        <title>Lysis to Kill: Evaluation of the Lytic Abilities, and Genomics of Nine Bacteriophages Infective for Gordonia spp. and Their Potential Use in Activated Sludge Foam Biocontrol.</title>
        <authorList>
            <person name="Dyson Z.A."/>
            <person name="Tucci J."/>
            <person name="Seviour R.J."/>
            <person name="Petrovski S."/>
        </authorList>
    </citation>
    <scope>NUCLEOTIDE SEQUENCE [LARGE SCALE GENOMIC DNA]</scope>
</reference>
<keyword evidence="2" id="KW-1185">Reference proteome</keyword>
<organism evidence="1 2">
    <name type="scientific">Gordonia phage GTE8</name>
    <dbReference type="NCBI Taxonomy" id="1647475"/>
    <lineage>
        <taxon>Viruses</taxon>
        <taxon>Duplodnaviria</taxon>
        <taxon>Heunggongvirae</taxon>
        <taxon>Uroviricota</taxon>
        <taxon>Caudoviricetes</taxon>
        <taxon>Zierdtviridae</taxon>
        <taxon>Emilbogenvirinae</taxon>
        <taxon>Foxborovirus</taxon>
        <taxon>Foxborovirus GTE8</taxon>
    </lineage>
</organism>
<proteinExistence type="predicted"/>
<accession>A0A0K0N6S9</accession>
<evidence type="ECO:0000313" key="1">
    <source>
        <dbReference type="EMBL" id="AKJ72432.1"/>
    </source>
</evidence>
<evidence type="ECO:0000313" key="2">
    <source>
        <dbReference type="Proteomes" id="UP000204476"/>
    </source>
</evidence>
<dbReference type="EMBL" id="KR053201">
    <property type="protein sequence ID" value="AKJ72432.1"/>
    <property type="molecule type" value="Genomic_DNA"/>
</dbReference>
<sequence length="46" mass="5580">MRREARRDSVRGAFWRYLHSGDLPRALEMLVILNNETVDENRRKHD</sequence>
<dbReference type="Proteomes" id="UP000204476">
    <property type="component" value="Genome"/>
</dbReference>
<protein>
    <submittedName>
        <fullName evidence="1">Uncharacterized protein</fullName>
    </submittedName>
</protein>
<name>A0A0K0N6S9_9CAUD</name>
<gene>
    <name evidence="1" type="ORF">GTE8_89</name>
</gene>
<dbReference type="GeneID" id="26516047"/>
<dbReference type="RefSeq" id="YP_009187151.1">
    <property type="nucleotide sequence ID" value="NC_028653.1"/>
</dbReference>